<dbReference type="InterPro" id="IPR032340">
    <property type="entry name" value="DUF4860"/>
</dbReference>
<accession>A0ABS2ED51</accession>
<evidence type="ECO:0000313" key="2">
    <source>
        <dbReference type="EMBL" id="MBM6742900.1"/>
    </source>
</evidence>
<feature type="transmembrane region" description="Helical" evidence="1">
    <location>
        <begin position="12"/>
        <end position="35"/>
    </location>
</feature>
<dbReference type="Proteomes" id="UP000775686">
    <property type="component" value="Unassembled WGS sequence"/>
</dbReference>
<keyword evidence="1" id="KW-1133">Transmembrane helix</keyword>
<evidence type="ECO:0000256" key="1">
    <source>
        <dbReference type="SAM" id="Phobius"/>
    </source>
</evidence>
<keyword evidence="1" id="KW-0472">Membrane</keyword>
<dbReference type="EMBL" id="JACJKH010000001">
    <property type="protein sequence ID" value="MBM6742900.1"/>
    <property type="molecule type" value="Genomic_DNA"/>
</dbReference>
<sequence>MRNKRKNQGHIVDLFFTLSLFCLFAASALIVVIIGSDVYRKTAANMEENYATRTALSYTAEKIRQHDSAGGVYLTDDDDGNTILVLSDNAGGETYLTYIYPYDGWLCELVVKEGTGFSKEQGEQILEVDTFSVEEEDGFIRVTAADSGSAPVSCLLHLRSGSASSIES</sequence>
<proteinExistence type="predicted"/>
<name>A0ABS2ED51_9FIRM</name>
<dbReference type="Pfam" id="PF16152">
    <property type="entry name" value="DUF4860"/>
    <property type="match status" value="1"/>
</dbReference>
<dbReference type="RefSeq" id="WP_204863546.1">
    <property type="nucleotide sequence ID" value="NZ_JACJKH010000001.1"/>
</dbReference>
<comment type="caution">
    <text evidence="2">The sequence shown here is derived from an EMBL/GenBank/DDBJ whole genome shotgun (WGS) entry which is preliminary data.</text>
</comment>
<keyword evidence="1" id="KW-0812">Transmembrane</keyword>
<protein>
    <submittedName>
        <fullName evidence="2">DUF4860 domain-containing protein</fullName>
    </submittedName>
</protein>
<keyword evidence="3" id="KW-1185">Reference proteome</keyword>
<reference evidence="2 3" key="1">
    <citation type="journal article" date="2021" name="Sci. Rep.">
        <title>The distribution of antibiotic resistance genes in chicken gut microbiota commensals.</title>
        <authorList>
            <person name="Juricova H."/>
            <person name="Matiasovicova J."/>
            <person name="Kubasova T."/>
            <person name="Cejkova D."/>
            <person name="Rychlik I."/>
        </authorList>
    </citation>
    <scope>NUCLEOTIDE SEQUENCE [LARGE SCALE GENOMIC DNA]</scope>
    <source>
        <strain evidence="2 3">An770</strain>
    </source>
</reference>
<evidence type="ECO:0000313" key="3">
    <source>
        <dbReference type="Proteomes" id="UP000775686"/>
    </source>
</evidence>
<gene>
    <name evidence="2" type="ORF">H6A32_01010</name>
</gene>
<organism evidence="2 3">
    <name type="scientific">Drancourtella massiliensis</name>
    <dbReference type="NCBI Taxonomy" id="1632013"/>
    <lineage>
        <taxon>Bacteria</taxon>
        <taxon>Bacillati</taxon>
        <taxon>Bacillota</taxon>
        <taxon>Clostridia</taxon>
        <taxon>Eubacteriales</taxon>
        <taxon>Oscillospiraceae</taxon>
        <taxon>Drancourtella</taxon>
    </lineage>
</organism>